<dbReference type="EMBL" id="BRYB01004856">
    <property type="protein sequence ID" value="GMI38049.1"/>
    <property type="molecule type" value="Genomic_DNA"/>
</dbReference>
<gene>
    <name evidence="1" type="ORF">TeGR_g4454</name>
</gene>
<proteinExistence type="predicted"/>
<name>A0ABQ6N1E0_9STRA</name>
<feature type="non-terminal residue" evidence="1">
    <location>
        <position position="229"/>
    </location>
</feature>
<reference evidence="1 2" key="1">
    <citation type="journal article" date="2023" name="Commun. Biol.">
        <title>Genome analysis of Parmales, the sister group of diatoms, reveals the evolutionary specialization of diatoms from phago-mixotrophs to photoautotrophs.</title>
        <authorList>
            <person name="Ban H."/>
            <person name="Sato S."/>
            <person name="Yoshikawa S."/>
            <person name="Yamada K."/>
            <person name="Nakamura Y."/>
            <person name="Ichinomiya M."/>
            <person name="Sato N."/>
            <person name="Blanc-Mathieu R."/>
            <person name="Endo H."/>
            <person name="Kuwata A."/>
            <person name="Ogata H."/>
        </authorList>
    </citation>
    <scope>NUCLEOTIDE SEQUENCE [LARGE SCALE GENOMIC DNA]</scope>
</reference>
<evidence type="ECO:0000313" key="1">
    <source>
        <dbReference type="EMBL" id="GMI38049.1"/>
    </source>
</evidence>
<dbReference type="Proteomes" id="UP001165060">
    <property type="component" value="Unassembled WGS sequence"/>
</dbReference>
<evidence type="ECO:0000313" key="2">
    <source>
        <dbReference type="Proteomes" id="UP001165060"/>
    </source>
</evidence>
<protein>
    <submittedName>
        <fullName evidence="1">Uncharacterized protein</fullName>
    </submittedName>
</protein>
<keyword evidence="2" id="KW-1185">Reference proteome</keyword>
<organism evidence="1 2">
    <name type="scientific">Tetraparma gracilis</name>
    <dbReference type="NCBI Taxonomy" id="2962635"/>
    <lineage>
        <taxon>Eukaryota</taxon>
        <taxon>Sar</taxon>
        <taxon>Stramenopiles</taxon>
        <taxon>Ochrophyta</taxon>
        <taxon>Bolidophyceae</taxon>
        <taxon>Parmales</taxon>
        <taxon>Triparmaceae</taxon>
        <taxon>Tetraparma</taxon>
    </lineage>
</organism>
<sequence length="229" mass="25464">MIVLPSLSKTTTTSQHSRRSISITVHNPLPPLVVLACLLTSLLSLLHYLRHPFSSLSCTRHPSQSLHEDHDEDHDCAIVRTLEPLRLPHPGREFLFEAVEVFLSYADSTAGYENPAFFVFLSSPPDPSRNLSPLLALQEGRELVSHDGAPLVSSLVSSQEKHHDHVYIQSPGSPNPDRTLDQMLTPNARFPCKTQVLLRANDDRVYSFFEYDGASGLVTATEMTAAIER</sequence>
<comment type="caution">
    <text evidence="1">The sequence shown here is derived from an EMBL/GenBank/DDBJ whole genome shotgun (WGS) entry which is preliminary data.</text>
</comment>
<accession>A0ABQ6N1E0</accession>